<sequence length="139" mass="15583">MIALTDDMRRAFETALADGAPVIVATADPAIGEPDIAFKGSAMVFDAEHLAFWERAHGQTLRNLEANPRVCLLYRNAKTRLAWKFFGAAELHRDGPLRQQVMDRTIQAELDRDPERRGIAVLIRVDRVVQAGQVIMSRD</sequence>
<name>A0ABY7M3S2_9CHLR</name>
<dbReference type="PANTHER" id="PTHR40660">
    <property type="entry name" value="5'-PHOSPHATE OXIDASE PUTATIVE DOMAIN-CONTAINING PROTEIN-RELATED"/>
    <property type="match status" value="1"/>
</dbReference>
<reference evidence="2 3" key="1">
    <citation type="journal article" date="2023" name="ISME J.">
        <title>Thermophilic Dehalococcoidia with unusual traits shed light on an unexpected past.</title>
        <authorList>
            <person name="Palmer M."/>
            <person name="Covington J.K."/>
            <person name="Zhou E.M."/>
            <person name="Thomas S.C."/>
            <person name="Habib N."/>
            <person name="Seymour C.O."/>
            <person name="Lai D."/>
            <person name="Johnston J."/>
            <person name="Hashimi A."/>
            <person name="Jiao J.Y."/>
            <person name="Muok A.R."/>
            <person name="Liu L."/>
            <person name="Xian W.D."/>
            <person name="Zhi X.Y."/>
            <person name="Li M.M."/>
            <person name="Silva L.P."/>
            <person name="Bowen B.P."/>
            <person name="Louie K."/>
            <person name="Briegel A."/>
            <person name="Pett-Ridge J."/>
            <person name="Weber P.K."/>
            <person name="Tocheva E.I."/>
            <person name="Woyke T."/>
            <person name="Northen T.R."/>
            <person name="Mayali X."/>
            <person name="Li W.J."/>
            <person name="Hedlund B.P."/>
        </authorList>
    </citation>
    <scope>NUCLEOTIDE SEQUENCE [LARGE SCALE GENOMIC DNA]</scope>
    <source>
        <strain evidence="2 3">YIM 72310</strain>
    </source>
</reference>
<gene>
    <name evidence="2" type="ORF">O0235_10425</name>
</gene>
<feature type="domain" description="Pyridoxamine 5'-phosphate oxidase N-terminal" evidence="1">
    <location>
        <begin position="11"/>
        <end position="113"/>
    </location>
</feature>
<dbReference type="PANTHER" id="PTHR40660:SF1">
    <property type="entry name" value="5'-PHOSPHATE OXIDASE PUTATIVE DOMAIN-CONTAINING PROTEIN-RELATED"/>
    <property type="match status" value="1"/>
</dbReference>
<dbReference type="InterPro" id="IPR012349">
    <property type="entry name" value="Split_barrel_FMN-bd"/>
</dbReference>
<dbReference type="SUPFAM" id="SSF50475">
    <property type="entry name" value="FMN-binding split barrel"/>
    <property type="match status" value="1"/>
</dbReference>
<dbReference type="Pfam" id="PF01243">
    <property type="entry name" value="PNPOx_N"/>
    <property type="match status" value="1"/>
</dbReference>
<evidence type="ECO:0000313" key="3">
    <source>
        <dbReference type="Proteomes" id="UP001212803"/>
    </source>
</evidence>
<dbReference type="Gene3D" id="2.30.110.10">
    <property type="entry name" value="Electron Transport, Fmn-binding Protein, Chain A"/>
    <property type="match status" value="1"/>
</dbReference>
<dbReference type="InterPro" id="IPR011576">
    <property type="entry name" value="Pyridox_Oxase_N"/>
</dbReference>
<evidence type="ECO:0000259" key="1">
    <source>
        <dbReference type="Pfam" id="PF01243"/>
    </source>
</evidence>
<protein>
    <submittedName>
        <fullName evidence="2">Pyridoxamine 5'-phosphate oxidase family protein</fullName>
    </submittedName>
</protein>
<dbReference type="EMBL" id="CP115149">
    <property type="protein sequence ID" value="WBL35204.1"/>
    <property type="molecule type" value="Genomic_DNA"/>
</dbReference>
<evidence type="ECO:0000313" key="2">
    <source>
        <dbReference type="EMBL" id="WBL35204.1"/>
    </source>
</evidence>
<keyword evidence="3" id="KW-1185">Reference proteome</keyword>
<dbReference type="Proteomes" id="UP001212803">
    <property type="component" value="Chromosome"/>
</dbReference>
<dbReference type="RefSeq" id="WP_270055732.1">
    <property type="nucleotide sequence ID" value="NZ_CP115149.1"/>
</dbReference>
<organism evidence="2 3">
    <name type="scientific">Tepidiforma flava</name>
    <dbReference type="NCBI Taxonomy" id="3004094"/>
    <lineage>
        <taxon>Bacteria</taxon>
        <taxon>Bacillati</taxon>
        <taxon>Chloroflexota</taxon>
        <taxon>Tepidiformia</taxon>
        <taxon>Tepidiformales</taxon>
        <taxon>Tepidiformaceae</taxon>
        <taxon>Tepidiforma</taxon>
    </lineage>
</organism>
<proteinExistence type="predicted"/>
<accession>A0ABY7M3S2</accession>